<dbReference type="AlphaFoldDB" id="U2DZU4"/>
<reference evidence="2 3" key="1">
    <citation type="submission" date="2013-08" db="EMBL/GenBank/DDBJ databases">
        <authorList>
            <person name="Weinstock G."/>
            <person name="Sodergren E."/>
            <person name="Wylie T."/>
            <person name="Fulton L."/>
            <person name="Fulton R."/>
            <person name="Fronick C."/>
            <person name="O'Laughlin M."/>
            <person name="Godfrey J."/>
            <person name="Miner T."/>
            <person name="Herter B."/>
            <person name="Appelbaum E."/>
            <person name="Cordes M."/>
            <person name="Lek S."/>
            <person name="Wollam A."/>
            <person name="Pepin K.H."/>
            <person name="Palsikar V.B."/>
            <person name="Mitreva M."/>
            <person name="Wilson R.K."/>
        </authorList>
    </citation>
    <scope>NUCLEOTIDE SEQUENCE [LARGE SCALE GENOMIC DNA]</scope>
    <source>
        <strain evidence="2 3">F0041</strain>
    </source>
</reference>
<dbReference type="Proteomes" id="UP000016496">
    <property type="component" value="Unassembled WGS sequence"/>
</dbReference>
<evidence type="ECO:0000313" key="2">
    <source>
        <dbReference type="EMBL" id="ERI85486.1"/>
    </source>
</evidence>
<comment type="caution">
    <text evidence="2">The sequence shown here is derived from an EMBL/GenBank/DDBJ whole genome shotgun (WGS) entry which is preliminary data.</text>
</comment>
<feature type="region of interest" description="Disordered" evidence="1">
    <location>
        <begin position="36"/>
        <end position="64"/>
    </location>
</feature>
<dbReference type="EMBL" id="AWSV01000089">
    <property type="protein sequence ID" value="ERI85486.1"/>
    <property type="molecule type" value="Genomic_DNA"/>
</dbReference>
<accession>U2DZU4</accession>
<evidence type="ECO:0000313" key="3">
    <source>
        <dbReference type="Proteomes" id="UP000016496"/>
    </source>
</evidence>
<protein>
    <submittedName>
        <fullName evidence="2">Uncharacterized protein</fullName>
    </submittedName>
</protein>
<proteinExistence type="predicted"/>
<organism evidence="2 3">
    <name type="scientific">Bacteroides pyogenes F0041</name>
    <dbReference type="NCBI Taxonomy" id="1321819"/>
    <lineage>
        <taxon>Bacteria</taxon>
        <taxon>Pseudomonadati</taxon>
        <taxon>Bacteroidota</taxon>
        <taxon>Bacteroidia</taxon>
        <taxon>Bacteroidales</taxon>
        <taxon>Bacteroidaceae</taxon>
        <taxon>Bacteroides</taxon>
    </lineage>
</organism>
<evidence type="ECO:0000256" key="1">
    <source>
        <dbReference type="SAM" id="MobiDB-lite"/>
    </source>
</evidence>
<sequence length="64" mass="7474">MGHKDTDIVFKTYLLRKLFINKSITFAQLFRLPPVRRKTNNSSGRMPGNTGEQKNTLHKLSIWK</sequence>
<gene>
    <name evidence="2" type="ORF">HMPREF1981_01660</name>
</gene>
<name>U2DZU4_9BACE</name>
<dbReference type="HOGENOM" id="CLU_2858476_0_0_10"/>
<feature type="compositionally biased region" description="Polar residues" evidence="1">
    <location>
        <begin position="40"/>
        <end position="54"/>
    </location>
</feature>